<dbReference type="EMBL" id="JAAPAO010000644">
    <property type="protein sequence ID" value="KAF4655663.1"/>
    <property type="molecule type" value="Genomic_DNA"/>
</dbReference>
<comment type="caution">
    <text evidence="1">The sequence shown here is derived from an EMBL/GenBank/DDBJ whole genome shotgun (WGS) entry which is preliminary data.</text>
</comment>
<proteinExistence type="predicted"/>
<accession>A0A7J6L907</accession>
<dbReference type="AlphaFoldDB" id="A0A7J6L907"/>
<gene>
    <name evidence="1" type="ORF">FOL47_009339</name>
</gene>
<dbReference type="Proteomes" id="UP000591131">
    <property type="component" value="Unassembled WGS sequence"/>
</dbReference>
<organism evidence="1 2">
    <name type="scientific">Perkinsus chesapeaki</name>
    <name type="common">Clam parasite</name>
    <name type="synonym">Perkinsus andrewsi</name>
    <dbReference type="NCBI Taxonomy" id="330153"/>
    <lineage>
        <taxon>Eukaryota</taxon>
        <taxon>Sar</taxon>
        <taxon>Alveolata</taxon>
        <taxon>Perkinsozoa</taxon>
        <taxon>Perkinsea</taxon>
        <taxon>Perkinsida</taxon>
        <taxon>Perkinsidae</taxon>
        <taxon>Perkinsus</taxon>
    </lineage>
</organism>
<protein>
    <submittedName>
        <fullName evidence="1">Uncharacterized protein</fullName>
    </submittedName>
</protein>
<keyword evidence="2" id="KW-1185">Reference proteome</keyword>
<sequence length="242" mass="26751">MQYPFPGRWLRSIIVSEDGSEVLLGMTYQHYFSMTNPFSVEGPSIEGSVLVLPNPGPRGPSDHPYGSEDDGLLLIMCEDLIDDGNMSISEGYAYDESSEEGRGFRIVAEGFQPASLSRFRNDLIILCWKQTVTRILSINIELLHRAITENTLITPQVVVELDGSDGLSMIVYKLALATSDAHIDFLYQAAVQEMVEDARDVGVQLGASAKRGFAITETRDAPLTQLDRNSDKEEASANFILR</sequence>
<name>A0A7J6L907_PERCH</name>
<evidence type="ECO:0000313" key="1">
    <source>
        <dbReference type="EMBL" id="KAF4655663.1"/>
    </source>
</evidence>
<evidence type="ECO:0000313" key="2">
    <source>
        <dbReference type="Proteomes" id="UP000591131"/>
    </source>
</evidence>
<reference evidence="1 2" key="1">
    <citation type="submission" date="2020-04" db="EMBL/GenBank/DDBJ databases">
        <title>Perkinsus chesapeaki whole genome sequence.</title>
        <authorList>
            <person name="Bogema D.R."/>
        </authorList>
    </citation>
    <scope>NUCLEOTIDE SEQUENCE [LARGE SCALE GENOMIC DNA]</scope>
    <source>
        <strain evidence="1">ATCC PRA-425</strain>
    </source>
</reference>